<evidence type="ECO:0000313" key="2">
    <source>
        <dbReference type="EMBL" id="MEJ3691978.1"/>
    </source>
</evidence>
<dbReference type="Proteomes" id="UP001379600">
    <property type="component" value="Unassembled WGS sequence"/>
</dbReference>
<reference evidence="2 3" key="1">
    <citation type="submission" date="2024-03" db="EMBL/GenBank/DDBJ databases">
        <authorList>
            <person name="Plomp N."/>
            <person name="Harmsen H.J."/>
        </authorList>
    </citation>
    <scope>NUCLEOTIDE SEQUENCE [LARGE SCALE GENOMIC DNA]</scope>
    <source>
        <strain evidence="2 3">HTF-76H</strain>
    </source>
</reference>
<keyword evidence="1" id="KW-0732">Signal</keyword>
<protein>
    <submittedName>
        <fullName evidence="2">Uncharacterized protein</fullName>
    </submittedName>
</protein>
<accession>A0AB35Y0N5</accession>
<dbReference type="RefSeq" id="WP_337680086.1">
    <property type="nucleotide sequence ID" value="NZ_JBBFKC010000014.1"/>
</dbReference>
<feature type="non-terminal residue" evidence="2">
    <location>
        <position position="1"/>
    </location>
</feature>
<comment type="caution">
    <text evidence="2">The sequence shown here is derived from an EMBL/GenBank/DDBJ whole genome shotgun (WGS) entry which is preliminary data.</text>
</comment>
<dbReference type="EMBL" id="JBBFKC010000014">
    <property type="protein sequence ID" value="MEJ3691978.1"/>
    <property type="molecule type" value="Genomic_DNA"/>
</dbReference>
<evidence type="ECO:0000256" key="1">
    <source>
        <dbReference type="SAM" id="SignalP"/>
    </source>
</evidence>
<keyword evidence="3" id="KW-1185">Reference proteome</keyword>
<proteinExistence type="predicted"/>
<organism evidence="2 3">
    <name type="scientific">Faecalibacterium taiwanense</name>
    <dbReference type="NCBI Taxonomy" id="3030638"/>
    <lineage>
        <taxon>Bacteria</taxon>
        <taxon>Bacillati</taxon>
        <taxon>Bacillota</taxon>
        <taxon>Clostridia</taxon>
        <taxon>Eubacteriales</taxon>
        <taxon>Oscillospiraceae</taxon>
        <taxon>Faecalibacterium</taxon>
    </lineage>
</organism>
<name>A0AB35Y0N5_9FIRM</name>
<dbReference type="AlphaFoldDB" id="A0AB35Y0N5"/>
<gene>
    <name evidence="2" type="ORF">WF787_12290</name>
</gene>
<feature type="chain" id="PRO_5044238387" evidence="1">
    <location>
        <begin position="29"/>
        <end position="105"/>
    </location>
</feature>
<sequence>PGTTTGVRPVLPWAAALAAGPSVAPAEAAPLGAARSAAAASAAAPSVEWAAAAATAAAVAAAVKNTKTRRTAVGGMPAAVLFLDFRREGNSFDKSTLLTYTEKHA</sequence>
<evidence type="ECO:0000313" key="3">
    <source>
        <dbReference type="Proteomes" id="UP001379600"/>
    </source>
</evidence>
<feature type="signal peptide" evidence="1">
    <location>
        <begin position="1"/>
        <end position="28"/>
    </location>
</feature>